<dbReference type="PANTHER" id="PTHR22674:SF6">
    <property type="entry name" value="NTPASE KAP FAMILY P-LOOP DOMAIN-CONTAINING PROTEIN 1"/>
    <property type="match status" value="1"/>
</dbReference>
<feature type="transmembrane region" description="Helical" evidence="1">
    <location>
        <begin position="155"/>
        <end position="177"/>
    </location>
</feature>
<dbReference type="InterPro" id="IPR027417">
    <property type="entry name" value="P-loop_NTPase"/>
</dbReference>
<sequence>MMNTLEYQLNEIGKKIDNIDEKIGAYKRTDFLKKNIVKLNRNSTKTLNEDYLNRTELAKVIADLIKKQGESDKLSIGLLGEWGSGKSTFLSLIRKQLKDDSNVIRFNASKYEDQEQIWYSLLLSVSEKYLSNKKVRFKKIKYIYNSIIIKKETGLFWWSVIAPALFIASTTVFSEYIKGYDDFSSFLGVSAGVFSIITGFLSFDLLKRLYSNIREYFNSSKEKFMKQLKYPNYKEYLGTRENVRQDLIVFKDLIIKQTDSEESSKSLIIIIDELDRCSDTTIINFFSSIEAFTDIPGITFLFSINPEIVYPVVAEVIPYRQSDETEKSFSKQTKLGAAFIEKYINIFVTLPINSDYSSYVKEILTDIIDEKSVEKLTILINSISYSKKTSPREIKKLLDLIMIYKEDFLDLTFLEFSTLLMMKYYYPNFTNTFAGINPRSNVLIKEVNYSKFKIESDPVVPIDIIHCMKDLLGESNMNCINKSMSKIERILVFT</sequence>
<dbReference type="PANTHER" id="PTHR22674">
    <property type="entry name" value="NTPASE, KAP FAMILY P-LOOP DOMAIN-CONTAINING 1"/>
    <property type="match status" value="1"/>
</dbReference>
<gene>
    <name evidence="3" type="ORF">OPHB3_3860</name>
</gene>
<feature type="domain" description="KAP NTPase" evidence="2">
    <location>
        <begin position="55"/>
        <end position="404"/>
    </location>
</feature>
<dbReference type="Gene3D" id="3.40.50.300">
    <property type="entry name" value="P-loop containing nucleotide triphosphate hydrolases"/>
    <property type="match status" value="1"/>
</dbReference>
<keyword evidence="1" id="KW-0472">Membrane</keyword>
<keyword evidence="1" id="KW-1133">Transmembrane helix</keyword>
<protein>
    <submittedName>
        <fullName evidence="3">KAP P-loop domain-containing protein</fullName>
    </submittedName>
</protein>
<dbReference type="Pfam" id="PF07693">
    <property type="entry name" value="KAP_NTPase"/>
    <property type="match status" value="1"/>
</dbReference>
<organism evidence="3 4">
    <name type="scientific">Oceanobacillus picturae</name>
    <dbReference type="NCBI Taxonomy" id="171693"/>
    <lineage>
        <taxon>Bacteria</taxon>
        <taxon>Bacillati</taxon>
        <taxon>Bacillota</taxon>
        <taxon>Bacilli</taxon>
        <taxon>Bacillales</taxon>
        <taxon>Bacillaceae</taxon>
        <taxon>Oceanobacillus</taxon>
    </lineage>
</organism>
<proteinExistence type="predicted"/>
<evidence type="ECO:0000259" key="2">
    <source>
        <dbReference type="Pfam" id="PF07693"/>
    </source>
</evidence>
<dbReference type="InterPro" id="IPR052754">
    <property type="entry name" value="NTPase_KAP_P-loop"/>
</dbReference>
<evidence type="ECO:0000256" key="1">
    <source>
        <dbReference type="SAM" id="Phobius"/>
    </source>
</evidence>
<name>A0A0U9HB53_9BACI</name>
<dbReference type="EMBL" id="BBXV01000076">
    <property type="protein sequence ID" value="GAQ19875.1"/>
    <property type="molecule type" value="Genomic_DNA"/>
</dbReference>
<accession>A0A0U9HB53</accession>
<dbReference type="Proteomes" id="UP000052946">
    <property type="component" value="Unassembled WGS sequence"/>
</dbReference>
<evidence type="ECO:0000313" key="3">
    <source>
        <dbReference type="EMBL" id="GAQ19875.1"/>
    </source>
</evidence>
<dbReference type="OrthoDB" id="88903at2"/>
<keyword evidence="1" id="KW-0812">Transmembrane</keyword>
<dbReference type="AlphaFoldDB" id="A0A0U9HB53"/>
<evidence type="ECO:0000313" key="4">
    <source>
        <dbReference type="Proteomes" id="UP000052946"/>
    </source>
</evidence>
<reference evidence="3 4" key="2">
    <citation type="journal article" date="2016" name="Genome Announc.">
        <title>Draft Genome Sequence of Oceanobacillus picturae Heshi-B3, Isolated from Fermented Rice Bran in a Traditional Japanese Seafood Dish.</title>
        <authorList>
            <person name="Akuzawa S."/>
            <person name="Nagaoka J."/>
            <person name="Kanekatsu M."/>
            <person name="Kanesaki Y."/>
            <person name="Suzuki T."/>
        </authorList>
    </citation>
    <scope>NUCLEOTIDE SEQUENCE [LARGE SCALE GENOMIC DNA]</scope>
    <source>
        <strain evidence="3 4">Heshi-B3</strain>
    </source>
</reference>
<dbReference type="InterPro" id="IPR011646">
    <property type="entry name" value="KAP_P-loop"/>
</dbReference>
<feature type="transmembrane region" description="Helical" evidence="1">
    <location>
        <begin position="183"/>
        <end position="206"/>
    </location>
</feature>
<comment type="caution">
    <text evidence="3">The sequence shown here is derived from an EMBL/GenBank/DDBJ whole genome shotgun (WGS) entry which is preliminary data.</text>
</comment>
<reference evidence="4" key="1">
    <citation type="submission" date="2015-07" db="EMBL/GenBank/DDBJ databases">
        <title>Draft Genome Sequence of Oceanobacillus picturae Heshi-B3 that Was Isolated from Fermented Rice Bran with Aging Salted Mackerel, Which Was Named Heshiko as Traditional Fermented Seafood in Japan.</title>
        <authorList>
            <person name="Akuzawa S."/>
            <person name="Nakagawa J."/>
            <person name="Kanekatsu T."/>
            <person name="Kanesaki Y."/>
            <person name="Suzuki T."/>
        </authorList>
    </citation>
    <scope>NUCLEOTIDE SEQUENCE [LARGE SCALE GENOMIC DNA]</scope>
    <source>
        <strain evidence="4">Heshi-B3</strain>
    </source>
</reference>
<dbReference type="SUPFAM" id="SSF52540">
    <property type="entry name" value="P-loop containing nucleoside triphosphate hydrolases"/>
    <property type="match status" value="2"/>
</dbReference>